<evidence type="ECO:0000256" key="1">
    <source>
        <dbReference type="SAM" id="Phobius"/>
    </source>
</evidence>
<sequence length="94" mass="10479">MSLISKTMTGIGWLIMVIAALMLFKAVGLFTVGTNVDGDGIGIHFLGMEINDRVPETEIPMYATQFLMYGSTTLLIALIMFVPALWYRFKVKRS</sequence>
<evidence type="ECO:0000313" key="3">
    <source>
        <dbReference type="Proteomes" id="UP000183557"/>
    </source>
</evidence>
<keyword evidence="1" id="KW-0812">Transmembrane</keyword>
<keyword evidence="3" id="KW-1185">Reference proteome</keyword>
<proteinExistence type="predicted"/>
<dbReference type="RefSeq" id="WP_083412857.1">
    <property type="nucleotide sequence ID" value="NZ_FOSB01000011.1"/>
</dbReference>
<dbReference type="EMBL" id="FOSB01000011">
    <property type="protein sequence ID" value="SFK34005.1"/>
    <property type="molecule type" value="Genomic_DNA"/>
</dbReference>
<accession>A0A1I3YQD4</accession>
<evidence type="ECO:0000313" key="2">
    <source>
        <dbReference type="EMBL" id="SFK34005.1"/>
    </source>
</evidence>
<reference evidence="3" key="1">
    <citation type="submission" date="2016-10" db="EMBL/GenBank/DDBJ databases">
        <authorList>
            <person name="Varghese N."/>
            <person name="Submissions S."/>
        </authorList>
    </citation>
    <scope>NUCLEOTIDE SEQUENCE [LARGE SCALE GENOMIC DNA]</scope>
    <source>
        <strain evidence="3">CGMCC 1.3704</strain>
    </source>
</reference>
<organism evidence="2 3">
    <name type="scientific">Halobacillus dabanensis</name>
    <dbReference type="NCBI Taxonomy" id="240302"/>
    <lineage>
        <taxon>Bacteria</taxon>
        <taxon>Bacillati</taxon>
        <taxon>Bacillota</taxon>
        <taxon>Bacilli</taxon>
        <taxon>Bacillales</taxon>
        <taxon>Bacillaceae</taxon>
        <taxon>Halobacillus</taxon>
    </lineage>
</organism>
<keyword evidence="1" id="KW-0472">Membrane</keyword>
<keyword evidence="1" id="KW-1133">Transmembrane helix</keyword>
<dbReference type="AlphaFoldDB" id="A0A1I3YQD4"/>
<evidence type="ECO:0008006" key="4">
    <source>
        <dbReference type="Google" id="ProtNLM"/>
    </source>
</evidence>
<feature type="transmembrane region" description="Helical" evidence="1">
    <location>
        <begin position="12"/>
        <end position="32"/>
    </location>
</feature>
<gene>
    <name evidence="2" type="ORF">SAMN04487936_111121</name>
</gene>
<feature type="transmembrane region" description="Helical" evidence="1">
    <location>
        <begin position="66"/>
        <end position="87"/>
    </location>
</feature>
<protein>
    <recommendedName>
        <fullName evidence="4">YfzA-like protein</fullName>
    </recommendedName>
</protein>
<dbReference type="Proteomes" id="UP000183557">
    <property type="component" value="Unassembled WGS sequence"/>
</dbReference>
<name>A0A1I3YQD4_HALDA</name>
<dbReference type="OrthoDB" id="2454425at2"/>